<name>A0A1H8AG07_STRJI</name>
<dbReference type="eggNOG" id="COG0791">
    <property type="taxonomic scope" value="Bacteria"/>
</dbReference>
<dbReference type="Pfam" id="PF14517">
    <property type="entry name" value="Tachylectin"/>
    <property type="match status" value="1"/>
</dbReference>
<evidence type="ECO:0000256" key="1">
    <source>
        <dbReference type="SAM" id="SignalP"/>
    </source>
</evidence>
<dbReference type="OrthoDB" id="5620138at2"/>
<dbReference type="Gene3D" id="2.115.10.10">
    <property type="entry name" value="Tachylectin 2"/>
    <property type="match status" value="1"/>
</dbReference>
<evidence type="ECO:0000259" key="2">
    <source>
        <dbReference type="Pfam" id="PF14517"/>
    </source>
</evidence>
<evidence type="ECO:0000313" key="4">
    <source>
        <dbReference type="Proteomes" id="UP000183015"/>
    </source>
</evidence>
<dbReference type="RefSeq" id="WP_075004268.1">
    <property type="nucleotide sequence ID" value="NZ_FOAZ01000044.1"/>
</dbReference>
<dbReference type="SUPFAM" id="SSF54001">
    <property type="entry name" value="Cysteine proteinases"/>
    <property type="match status" value="1"/>
</dbReference>
<dbReference type="InterPro" id="IPR038765">
    <property type="entry name" value="Papain-like_cys_pep_sf"/>
</dbReference>
<dbReference type="Gene3D" id="3.90.1720.10">
    <property type="entry name" value="endopeptidase domain like (from Nostoc punctiforme)"/>
    <property type="match status" value="1"/>
</dbReference>
<feature type="domain" description="Tachylectin 2" evidence="2">
    <location>
        <begin position="259"/>
        <end position="401"/>
    </location>
</feature>
<dbReference type="AlphaFoldDB" id="A0A1H8AG07"/>
<keyword evidence="4" id="KW-1185">Reference proteome</keyword>
<protein>
    <recommendedName>
        <fullName evidence="2">Tachylectin 2 domain-containing protein</fullName>
    </recommendedName>
</protein>
<dbReference type="Proteomes" id="UP000183015">
    <property type="component" value="Unassembled WGS sequence"/>
</dbReference>
<feature type="chain" id="PRO_5010209357" description="Tachylectin 2 domain-containing protein" evidence="1">
    <location>
        <begin position="33"/>
        <end position="417"/>
    </location>
</feature>
<dbReference type="EMBL" id="FOAZ01000044">
    <property type="protein sequence ID" value="SEM68768.1"/>
    <property type="molecule type" value="Genomic_DNA"/>
</dbReference>
<proteinExistence type="predicted"/>
<gene>
    <name evidence="3" type="ORF">SAMN05414137_1441</name>
</gene>
<evidence type="ECO:0000313" key="3">
    <source>
        <dbReference type="EMBL" id="SEM68768.1"/>
    </source>
</evidence>
<feature type="non-terminal residue" evidence="3">
    <location>
        <position position="417"/>
    </location>
</feature>
<keyword evidence="1" id="KW-0732">Signal</keyword>
<reference evidence="4" key="1">
    <citation type="submission" date="2016-10" db="EMBL/GenBank/DDBJ databases">
        <authorList>
            <person name="Varghese N."/>
        </authorList>
    </citation>
    <scope>NUCLEOTIDE SEQUENCE [LARGE SCALE GENOMIC DNA]</scope>
    <source>
        <strain evidence="4">DSM 45096 / BCRC 16803 / CGMCC 4.1857 / CIP 109030 / JCM 12277 / KCTC 19219 / NBRC 100920 / 33214</strain>
    </source>
</reference>
<dbReference type="InterPro" id="IPR023294">
    <property type="entry name" value="Tachylectin2"/>
</dbReference>
<feature type="signal peptide" evidence="1">
    <location>
        <begin position="1"/>
        <end position="32"/>
    </location>
</feature>
<accession>A0A1H8AG07</accession>
<dbReference type="STRING" id="235985.SAMN05414137_1441"/>
<organism evidence="3 4">
    <name type="scientific">Streptacidiphilus jiangxiensis</name>
    <dbReference type="NCBI Taxonomy" id="235985"/>
    <lineage>
        <taxon>Bacteria</taxon>
        <taxon>Bacillati</taxon>
        <taxon>Actinomycetota</taxon>
        <taxon>Actinomycetes</taxon>
        <taxon>Kitasatosporales</taxon>
        <taxon>Streptomycetaceae</taxon>
        <taxon>Streptacidiphilus</taxon>
    </lineage>
</organism>
<sequence>MSSFSKRLKTSAIATTVAAAAIAGLTALPANAAAPKAPVAAHHVTSKAKAHKGRIAAAVPKGHTVPFKPTVANPTNGTPAQIAAALAAAKKSTHRSGIAPRDAHAGDPISRTTVMARAEAWVNAAVPYSESAYYADPSDSGYQYRTDCSGFISMAWDLPASSSNNYGETTSTLPNFATQLSSLDDLQPGDMIDNISTHVVLFKGWTDSSHTTAEVLEEPHSGATAREDDSYYTRSFLTANGYLPYRYNNITDPAVTQPMSNLVSVGNGNILAVDQSGNLWRYSAPNYYGSQRVQVGNGWNVMTKLISLDDANGDILAIDTSGNMYRYSGPNYYGSQRVQVGTGWNTMTQVTSTFDGTGDIFAVDGSGNLFRYHAPNYYGSQRTQIGTSWNTMSQIVGVGNTTGSGSDDIIAVDASTG</sequence>